<dbReference type="SUPFAM" id="SSF46785">
    <property type="entry name" value="Winged helix' DNA-binding domain"/>
    <property type="match status" value="1"/>
</dbReference>
<dbReference type="PATRIC" id="fig|1006006.8.peg.783"/>
<evidence type="ECO:0000313" key="1">
    <source>
        <dbReference type="EMBL" id="AEB94889.1"/>
    </source>
</evidence>
<dbReference type="KEGG" id="mcn:Mcup_0784"/>
<protein>
    <submittedName>
        <fullName evidence="1">Molybdenum-binding protein</fullName>
    </submittedName>
</protein>
<dbReference type="OrthoDB" id="36889at2157"/>
<evidence type="ECO:0000313" key="2">
    <source>
        <dbReference type="Proteomes" id="UP000007812"/>
    </source>
</evidence>
<dbReference type="STRING" id="1006006.Mcup_0784"/>
<reference evidence="1 2" key="1">
    <citation type="journal article" date="2011" name="J. Bacteriol.">
        <title>Complete genome sequence of Metallosphaera cuprina, a metal sulfide-oxidizing archaeon from a hot spring.</title>
        <authorList>
            <person name="Liu L.J."/>
            <person name="You X.Y."/>
            <person name="Zheng H."/>
            <person name="Wang S."/>
            <person name="Jiang C.Y."/>
            <person name="Liu S.J."/>
        </authorList>
    </citation>
    <scope>NUCLEOTIDE SEQUENCE [LARGE SCALE GENOMIC DNA]</scope>
    <source>
        <strain evidence="1 2">Ar-4</strain>
    </source>
</reference>
<proteinExistence type="predicted"/>
<dbReference type="GeneID" id="10492975"/>
<dbReference type="EMBL" id="CP002656">
    <property type="protein sequence ID" value="AEB94889.1"/>
    <property type="molecule type" value="Genomic_DNA"/>
</dbReference>
<dbReference type="eggNOG" id="arCOG00223">
    <property type="taxonomic scope" value="Archaea"/>
</dbReference>
<organism evidence="1 2">
    <name type="scientific">Metallosphaera cuprina (strain Ar-4)</name>
    <dbReference type="NCBI Taxonomy" id="1006006"/>
    <lineage>
        <taxon>Archaea</taxon>
        <taxon>Thermoproteota</taxon>
        <taxon>Thermoprotei</taxon>
        <taxon>Sulfolobales</taxon>
        <taxon>Sulfolobaceae</taxon>
        <taxon>Metallosphaera</taxon>
    </lineage>
</organism>
<name>F4G200_METCR</name>
<accession>F4G200</accession>
<sequence length="114" mass="12893">MKFNFKIWIEDEEGKPVIGKGGVALVKAIIDSGSIAKASEEMNVSYKFAWQYVRRINSEIGGIEMRKGGKNAGGTNINPRVLKAIRVFEQAQEEIKRVLDKYSKLLEEEMNEKT</sequence>
<dbReference type="PANTHER" id="PTHR30432">
    <property type="entry name" value="TRANSCRIPTIONAL REGULATOR MODE"/>
    <property type="match status" value="1"/>
</dbReference>
<dbReference type="Gene3D" id="1.10.10.10">
    <property type="entry name" value="Winged helix-like DNA-binding domain superfamily/Winged helix DNA-binding domain"/>
    <property type="match status" value="1"/>
</dbReference>
<dbReference type="PANTHER" id="PTHR30432:SF1">
    <property type="entry name" value="DNA-BINDING TRANSCRIPTIONAL DUAL REGULATOR MODE"/>
    <property type="match status" value="1"/>
</dbReference>
<dbReference type="Proteomes" id="UP000007812">
    <property type="component" value="Chromosome"/>
</dbReference>
<dbReference type="InterPro" id="IPR036390">
    <property type="entry name" value="WH_DNA-bd_sf"/>
</dbReference>
<dbReference type="InterPro" id="IPR051815">
    <property type="entry name" value="Molybdate_resp_trans_reg"/>
</dbReference>
<keyword evidence="2" id="KW-1185">Reference proteome</keyword>
<dbReference type="HOGENOM" id="CLU_125440_2_1_2"/>
<dbReference type="InterPro" id="IPR036388">
    <property type="entry name" value="WH-like_DNA-bd_sf"/>
</dbReference>
<dbReference type="RefSeq" id="WP_013737387.1">
    <property type="nucleotide sequence ID" value="NC_015435.1"/>
</dbReference>
<gene>
    <name evidence="1" type="ordered locus">Mcup_0784</name>
</gene>
<dbReference type="AlphaFoldDB" id="F4G200"/>